<keyword evidence="3" id="KW-1185">Reference proteome</keyword>
<accession>A0ABY5TQP2</accession>
<reference evidence="2" key="1">
    <citation type="submission" date="2022-08" db="EMBL/GenBank/DDBJ databases">
        <title>Catabolic pathway analysis in culturable SAR92 clade bacteria reveals their overlooked roles in DMSP degradation in coastal seas.</title>
        <authorList>
            <person name="He X."/>
            <person name="Zhang X."/>
            <person name="Zhang Y."/>
        </authorList>
    </citation>
    <scope>NUCLEOTIDE SEQUENCE</scope>
    <source>
        <strain evidence="2">H455</strain>
    </source>
</reference>
<keyword evidence="1" id="KW-0812">Transmembrane</keyword>
<keyword evidence="1" id="KW-0472">Membrane</keyword>
<feature type="transmembrane region" description="Helical" evidence="1">
    <location>
        <begin position="85"/>
        <end position="104"/>
    </location>
</feature>
<evidence type="ECO:0000256" key="1">
    <source>
        <dbReference type="SAM" id="Phobius"/>
    </source>
</evidence>
<feature type="transmembrane region" description="Helical" evidence="1">
    <location>
        <begin position="124"/>
        <end position="145"/>
    </location>
</feature>
<gene>
    <name evidence="2" type="ORF">NYF23_10590</name>
</gene>
<sequence>MHTSTREKHILIELLVSVLVSAYYFYGSYQLSGWTQIIGSEMAALISKVIIIAIVASIVLYAIFSRATLEDKDERDLAINGKAHAFAYYSLVGLCSCLVGLVMFNEGLGLMGNNIQISGPLAMHFILMALMVSGIVKSAVELLYYRLS</sequence>
<evidence type="ECO:0000313" key="3">
    <source>
        <dbReference type="Proteomes" id="UP001059934"/>
    </source>
</evidence>
<keyword evidence="1" id="KW-1133">Transmembrane helix</keyword>
<dbReference type="Proteomes" id="UP001059934">
    <property type="component" value="Chromosome"/>
</dbReference>
<feature type="transmembrane region" description="Helical" evidence="1">
    <location>
        <begin position="9"/>
        <end position="26"/>
    </location>
</feature>
<feature type="transmembrane region" description="Helical" evidence="1">
    <location>
        <begin position="46"/>
        <end position="64"/>
    </location>
</feature>
<organism evidence="2 3">
    <name type="scientific">SAR92 clade bacterium H455</name>
    <dbReference type="NCBI Taxonomy" id="2974818"/>
    <lineage>
        <taxon>Bacteria</taxon>
        <taxon>Pseudomonadati</taxon>
        <taxon>Pseudomonadota</taxon>
        <taxon>Gammaproteobacteria</taxon>
        <taxon>Cellvibrionales</taxon>
        <taxon>Porticoccaceae</taxon>
        <taxon>SAR92 clade</taxon>
    </lineage>
</organism>
<protein>
    <submittedName>
        <fullName evidence="2">Uncharacterized protein</fullName>
    </submittedName>
</protein>
<evidence type="ECO:0000313" key="2">
    <source>
        <dbReference type="EMBL" id="UVW34454.1"/>
    </source>
</evidence>
<proteinExistence type="predicted"/>
<name>A0ABY5TQP2_9GAMM</name>
<dbReference type="EMBL" id="CP103416">
    <property type="protein sequence ID" value="UVW34454.1"/>
    <property type="molecule type" value="Genomic_DNA"/>
</dbReference>